<dbReference type="EMBL" id="GBRH01225077">
    <property type="protein sequence ID" value="JAD72818.1"/>
    <property type="molecule type" value="Transcribed_RNA"/>
</dbReference>
<reference evidence="1" key="1">
    <citation type="submission" date="2014-09" db="EMBL/GenBank/DDBJ databases">
        <authorList>
            <person name="Magalhaes I.L.F."/>
            <person name="Oliveira U."/>
            <person name="Santos F.R."/>
            <person name="Vidigal T.H.D.A."/>
            <person name="Brescovit A.D."/>
            <person name="Santos A.J."/>
        </authorList>
    </citation>
    <scope>NUCLEOTIDE SEQUENCE</scope>
    <source>
        <tissue evidence="1">Shoot tissue taken approximately 20 cm above the soil surface</tissue>
    </source>
</reference>
<name>A0A0A9CEC7_ARUDO</name>
<evidence type="ECO:0000313" key="1">
    <source>
        <dbReference type="EMBL" id="JAD72818.1"/>
    </source>
</evidence>
<proteinExistence type="predicted"/>
<protein>
    <submittedName>
        <fullName evidence="1">Uncharacterized protein</fullName>
    </submittedName>
</protein>
<sequence length="15" mass="1752">MVKTHTHSLLQPVFN</sequence>
<reference evidence="1" key="2">
    <citation type="journal article" date="2015" name="Data Brief">
        <title>Shoot transcriptome of the giant reed, Arundo donax.</title>
        <authorList>
            <person name="Barrero R.A."/>
            <person name="Guerrero F.D."/>
            <person name="Moolhuijzen P."/>
            <person name="Goolsby J.A."/>
            <person name="Tidwell J."/>
            <person name="Bellgard S.E."/>
            <person name="Bellgard M.I."/>
        </authorList>
    </citation>
    <scope>NUCLEOTIDE SEQUENCE</scope>
    <source>
        <tissue evidence="1">Shoot tissue taken approximately 20 cm above the soil surface</tissue>
    </source>
</reference>
<accession>A0A0A9CEC7</accession>
<organism evidence="1">
    <name type="scientific">Arundo donax</name>
    <name type="common">Giant reed</name>
    <name type="synonym">Donax arundinaceus</name>
    <dbReference type="NCBI Taxonomy" id="35708"/>
    <lineage>
        <taxon>Eukaryota</taxon>
        <taxon>Viridiplantae</taxon>
        <taxon>Streptophyta</taxon>
        <taxon>Embryophyta</taxon>
        <taxon>Tracheophyta</taxon>
        <taxon>Spermatophyta</taxon>
        <taxon>Magnoliopsida</taxon>
        <taxon>Liliopsida</taxon>
        <taxon>Poales</taxon>
        <taxon>Poaceae</taxon>
        <taxon>PACMAD clade</taxon>
        <taxon>Arundinoideae</taxon>
        <taxon>Arundineae</taxon>
        <taxon>Arundo</taxon>
    </lineage>
</organism>